<dbReference type="InterPro" id="IPR043131">
    <property type="entry name" value="BCAT-like_N"/>
</dbReference>
<evidence type="ECO:0000256" key="14">
    <source>
        <dbReference type="ARBA" id="ARBA00049229"/>
    </source>
</evidence>
<comment type="pathway">
    <text evidence="3 17">Amino-acid biosynthesis; L-isoleucine biosynthesis; L-isoleucine from 2-oxobutanoate: step 4/4.</text>
</comment>
<dbReference type="NCBIfam" id="TIGR01122">
    <property type="entry name" value="ilvE_I"/>
    <property type="match status" value="1"/>
</dbReference>
<reference evidence="18 19" key="1">
    <citation type="submission" date="2018-07" db="EMBL/GenBank/DDBJ databases">
        <title>Genome sequence of Roseomonas fauriae ATCC 49958.</title>
        <authorList>
            <person name="Sant'Anna F.H."/>
            <person name="Baldani J.I."/>
            <person name="Zilli J.E."/>
            <person name="Reis V.M."/>
            <person name="Hartmann A."/>
            <person name="Cruz L."/>
            <person name="de Souza E.M."/>
            <person name="de Oliveira Pedrosa F."/>
            <person name="Passaglia L.M.P."/>
        </authorList>
    </citation>
    <scope>NUCLEOTIDE SEQUENCE [LARGE SCALE GENOMIC DNA]</scope>
    <source>
        <strain evidence="18 19">ATCC 49958</strain>
    </source>
</reference>
<evidence type="ECO:0000256" key="13">
    <source>
        <dbReference type="ARBA" id="ARBA00048798"/>
    </source>
</evidence>
<dbReference type="InterPro" id="IPR005785">
    <property type="entry name" value="B_amino_transI"/>
</dbReference>
<keyword evidence="9 17" id="KW-0808">Transferase</keyword>
<evidence type="ECO:0000256" key="8">
    <source>
        <dbReference type="ARBA" id="ARBA00022605"/>
    </source>
</evidence>
<comment type="catalytic activity">
    <reaction evidence="12 17">
        <text>L-valine + 2-oxoglutarate = 3-methyl-2-oxobutanoate + L-glutamate</text>
        <dbReference type="Rhea" id="RHEA:24813"/>
        <dbReference type="ChEBI" id="CHEBI:11851"/>
        <dbReference type="ChEBI" id="CHEBI:16810"/>
        <dbReference type="ChEBI" id="CHEBI:29985"/>
        <dbReference type="ChEBI" id="CHEBI:57762"/>
        <dbReference type="EC" id="2.6.1.42"/>
    </reaction>
</comment>
<dbReference type="EMBL" id="QOKV01000007">
    <property type="protein sequence ID" value="KAA0685535.1"/>
    <property type="molecule type" value="Genomic_DNA"/>
</dbReference>
<dbReference type="GO" id="GO:0009098">
    <property type="term" value="P:L-leucine biosynthetic process"/>
    <property type="evidence" value="ECO:0007669"/>
    <property type="project" value="UniProtKB-UniPathway"/>
</dbReference>
<protein>
    <recommendedName>
        <fullName evidence="17">Branched-chain-amino-acid aminotransferase</fullName>
        <shortName evidence="17">BCAT</shortName>
        <ecNumber evidence="17">2.6.1.42</ecNumber>
    </recommendedName>
</protein>
<dbReference type="Gene3D" id="3.30.470.10">
    <property type="match status" value="1"/>
</dbReference>
<evidence type="ECO:0000256" key="9">
    <source>
        <dbReference type="ARBA" id="ARBA00022679"/>
    </source>
</evidence>
<evidence type="ECO:0000256" key="16">
    <source>
        <dbReference type="RuleBase" id="RU004516"/>
    </source>
</evidence>
<evidence type="ECO:0000256" key="5">
    <source>
        <dbReference type="ARBA" id="ARBA00005072"/>
    </source>
</evidence>
<evidence type="ECO:0000256" key="4">
    <source>
        <dbReference type="ARBA" id="ARBA00004931"/>
    </source>
</evidence>
<evidence type="ECO:0000256" key="6">
    <source>
        <dbReference type="ARBA" id="ARBA00009320"/>
    </source>
</evidence>
<dbReference type="GO" id="GO:0004084">
    <property type="term" value="F:branched-chain-amino-acid transaminase activity"/>
    <property type="evidence" value="ECO:0007669"/>
    <property type="project" value="UniProtKB-EC"/>
</dbReference>
<evidence type="ECO:0000256" key="12">
    <source>
        <dbReference type="ARBA" id="ARBA00048212"/>
    </source>
</evidence>
<dbReference type="Gene3D" id="3.20.10.10">
    <property type="entry name" value="D-amino Acid Aminotransferase, subunit A, domain 2"/>
    <property type="match status" value="1"/>
</dbReference>
<evidence type="ECO:0000313" key="18">
    <source>
        <dbReference type="EMBL" id="KAA0685535.1"/>
    </source>
</evidence>
<dbReference type="GO" id="GO:0009097">
    <property type="term" value="P:isoleucine biosynthetic process"/>
    <property type="evidence" value="ECO:0007669"/>
    <property type="project" value="UniProtKB-UniPathway"/>
</dbReference>
<evidence type="ECO:0000256" key="15">
    <source>
        <dbReference type="RuleBase" id="RU004106"/>
    </source>
</evidence>
<dbReference type="InterPro" id="IPR050571">
    <property type="entry name" value="Class-IV_PLP-Dep_Aminotrnsfr"/>
</dbReference>
<dbReference type="SUPFAM" id="SSF56752">
    <property type="entry name" value="D-aminoacid aminotransferase-like PLP-dependent enzymes"/>
    <property type="match status" value="1"/>
</dbReference>
<comment type="pathway">
    <text evidence="4 17">Amino-acid biosynthesis; L-valine biosynthesis; L-valine from pyruvate: step 4/4.</text>
</comment>
<dbReference type="InterPro" id="IPR043132">
    <property type="entry name" value="BCAT-like_C"/>
</dbReference>
<dbReference type="InterPro" id="IPR001544">
    <property type="entry name" value="Aminotrans_IV"/>
</dbReference>
<organism evidence="18 19">
    <name type="scientific">Azospirillum brasilense</name>
    <dbReference type="NCBI Taxonomy" id="192"/>
    <lineage>
        <taxon>Bacteria</taxon>
        <taxon>Pseudomonadati</taxon>
        <taxon>Pseudomonadota</taxon>
        <taxon>Alphaproteobacteria</taxon>
        <taxon>Rhodospirillales</taxon>
        <taxon>Azospirillaceae</taxon>
        <taxon>Azospirillum</taxon>
    </lineage>
</organism>
<dbReference type="RefSeq" id="WP_149165271.1">
    <property type="nucleotide sequence ID" value="NZ_QOKV01000007.1"/>
</dbReference>
<evidence type="ECO:0000256" key="17">
    <source>
        <dbReference type="RuleBase" id="RU364094"/>
    </source>
</evidence>
<evidence type="ECO:0000256" key="11">
    <source>
        <dbReference type="ARBA" id="ARBA00023304"/>
    </source>
</evidence>
<dbReference type="GO" id="GO:0005829">
    <property type="term" value="C:cytosol"/>
    <property type="evidence" value="ECO:0007669"/>
    <property type="project" value="TreeGrafter"/>
</dbReference>
<keyword evidence="7 17" id="KW-0032">Aminotransferase</keyword>
<evidence type="ECO:0000256" key="1">
    <source>
        <dbReference type="ARBA" id="ARBA00001933"/>
    </source>
</evidence>
<comment type="similarity">
    <text evidence="6 15">Belongs to the class-IV pyridoxal-phosphate-dependent aminotransferase family.</text>
</comment>
<evidence type="ECO:0000256" key="3">
    <source>
        <dbReference type="ARBA" id="ARBA00004824"/>
    </source>
</evidence>
<accession>A0A6L3B0A7</accession>
<evidence type="ECO:0000256" key="2">
    <source>
        <dbReference type="ARBA" id="ARBA00003109"/>
    </source>
</evidence>
<comment type="pathway">
    <text evidence="5 17">Amino-acid biosynthesis; L-leucine biosynthesis; L-leucine from 3-methyl-2-oxobutanoate: step 4/4.</text>
</comment>
<dbReference type="Pfam" id="PF01063">
    <property type="entry name" value="Aminotran_4"/>
    <property type="match status" value="1"/>
</dbReference>
<keyword evidence="11 17" id="KW-0100">Branched-chain amino acid biosynthesis</keyword>
<evidence type="ECO:0000256" key="7">
    <source>
        <dbReference type="ARBA" id="ARBA00022576"/>
    </source>
</evidence>
<comment type="cofactor">
    <cofactor evidence="1 16">
        <name>pyridoxal 5'-phosphate</name>
        <dbReference type="ChEBI" id="CHEBI:597326"/>
    </cofactor>
</comment>
<name>A0A6L3B0A7_AZOBR</name>
<dbReference type="UniPathway" id="UPA00047">
    <property type="reaction ID" value="UER00058"/>
</dbReference>
<dbReference type="Proteomes" id="UP000476837">
    <property type="component" value="Unassembled WGS sequence"/>
</dbReference>
<sequence length="290" mass="32002">MSILPFDDRDGVIWYDGALVPWRDANLHALSHGLHYASCVFEGERVYNGTVFKLTEHSERLAASARILGFELPYSVAEIDAATNETVKAMGFTDAYVRPVAWRGSEMMGVAAQDSRIHVAIAVWQWPSYFSPEAKMAGIKLTWAPWRRPAPDTAPTASKAAGLYMICTLSKHAAEAEGYQDALMLDYRGYLAEATGANLFLVMDGKIHTPKPDCFLDGITRRTVIDLAKARGIEVIERHIQPDELANTQEVFLTGTAAEVTPVGQIGEHRFTPGRVCETLVKDYDALVRG</sequence>
<keyword evidence="10 16" id="KW-0663">Pyridoxal phosphate</keyword>
<dbReference type="PANTHER" id="PTHR42743:SF11">
    <property type="entry name" value="AMINODEOXYCHORISMATE LYASE"/>
    <property type="match status" value="1"/>
</dbReference>
<comment type="function">
    <text evidence="2 17">Acts on leucine, isoleucine and valine.</text>
</comment>
<proteinExistence type="inferred from homology"/>
<evidence type="ECO:0000313" key="19">
    <source>
        <dbReference type="Proteomes" id="UP000476837"/>
    </source>
</evidence>
<dbReference type="PROSITE" id="PS00770">
    <property type="entry name" value="AA_TRANSFER_CLASS_4"/>
    <property type="match status" value="1"/>
</dbReference>
<comment type="caution">
    <text evidence="18">The sequence shown here is derived from an EMBL/GenBank/DDBJ whole genome shotgun (WGS) entry which is preliminary data.</text>
</comment>
<dbReference type="GO" id="GO:0009099">
    <property type="term" value="P:L-valine biosynthetic process"/>
    <property type="evidence" value="ECO:0007669"/>
    <property type="project" value="UniProtKB-UniPathway"/>
</dbReference>
<dbReference type="NCBIfam" id="NF005726">
    <property type="entry name" value="PRK07544.1"/>
    <property type="match status" value="1"/>
</dbReference>
<dbReference type="AlphaFoldDB" id="A0A6L3B0A7"/>
<gene>
    <name evidence="17" type="primary">ilvE</name>
    <name evidence="18" type="ORF">DS837_13665</name>
</gene>
<keyword evidence="8 17" id="KW-0028">Amino-acid biosynthesis</keyword>
<dbReference type="PANTHER" id="PTHR42743">
    <property type="entry name" value="AMINO-ACID AMINOTRANSFERASE"/>
    <property type="match status" value="1"/>
</dbReference>
<dbReference type="InterPro" id="IPR036038">
    <property type="entry name" value="Aminotransferase-like"/>
</dbReference>
<dbReference type="FunFam" id="3.20.10.10:FF:000002">
    <property type="entry name" value="D-alanine aminotransferase"/>
    <property type="match status" value="1"/>
</dbReference>
<dbReference type="UniPathway" id="UPA00048">
    <property type="reaction ID" value="UER00073"/>
</dbReference>
<dbReference type="NCBIfam" id="NF005146">
    <property type="entry name" value="PRK06606.1"/>
    <property type="match status" value="1"/>
</dbReference>
<dbReference type="EC" id="2.6.1.42" evidence="17"/>
<evidence type="ECO:0000256" key="10">
    <source>
        <dbReference type="ARBA" id="ARBA00022898"/>
    </source>
</evidence>
<comment type="catalytic activity">
    <reaction evidence="14 17">
        <text>L-leucine + 2-oxoglutarate = 4-methyl-2-oxopentanoate + L-glutamate</text>
        <dbReference type="Rhea" id="RHEA:18321"/>
        <dbReference type="ChEBI" id="CHEBI:16810"/>
        <dbReference type="ChEBI" id="CHEBI:17865"/>
        <dbReference type="ChEBI" id="CHEBI:29985"/>
        <dbReference type="ChEBI" id="CHEBI:57427"/>
        <dbReference type="EC" id="2.6.1.42"/>
    </reaction>
</comment>
<comment type="catalytic activity">
    <reaction evidence="13 17">
        <text>L-isoleucine + 2-oxoglutarate = (S)-3-methyl-2-oxopentanoate + L-glutamate</text>
        <dbReference type="Rhea" id="RHEA:24801"/>
        <dbReference type="ChEBI" id="CHEBI:16810"/>
        <dbReference type="ChEBI" id="CHEBI:29985"/>
        <dbReference type="ChEBI" id="CHEBI:35146"/>
        <dbReference type="ChEBI" id="CHEBI:58045"/>
        <dbReference type="EC" id="2.6.1.42"/>
    </reaction>
</comment>
<dbReference type="InterPro" id="IPR018300">
    <property type="entry name" value="Aminotrans_IV_CS"/>
</dbReference>
<dbReference type="UniPathway" id="UPA00049">
    <property type="reaction ID" value="UER00062"/>
</dbReference>